<feature type="binding site" evidence="9">
    <location>
        <position position="272"/>
    </location>
    <ligand>
        <name>[4Fe-4S] cluster</name>
        <dbReference type="ChEBI" id="CHEBI:49883"/>
        <label>2</label>
    </ligand>
</feature>
<feature type="active site" description="Proton donor" evidence="9">
    <location>
        <position position="165"/>
    </location>
</feature>
<keyword evidence="2 9" id="KW-0963">Cytoplasm</keyword>
<dbReference type="OrthoDB" id="9784571at2"/>
<comment type="subcellular location">
    <subcellularLocation>
        <location evidence="9">Cytoplasm</location>
    </subcellularLocation>
</comment>
<dbReference type="UniPathway" id="UPA00392"/>
<feature type="binding site" evidence="9">
    <location>
        <position position="279"/>
    </location>
    <ligand>
        <name>[4Fe-4S] cluster</name>
        <dbReference type="ChEBI" id="CHEBI:49883"/>
        <label>1</label>
    </ligand>
</feature>
<dbReference type="Proteomes" id="UP000235116">
    <property type="component" value="Chromosome"/>
</dbReference>
<keyword evidence="1 9" id="KW-0004">4Fe-4S</keyword>
<dbReference type="EMBL" id="CP022684">
    <property type="protein sequence ID" value="AUM13631.1"/>
    <property type="molecule type" value="Genomic_DNA"/>
</dbReference>
<keyword evidence="4 9" id="KW-0479">Metal-binding</keyword>
<organism evidence="11 12">
    <name type="scientific">Ketobacter alkanivorans</name>
    <dbReference type="NCBI Taxonomy" id="1917421"/>
    <lineage>
        <taxon>Bacteria</taxon>
        <taxon>Pseudomonadati</taxon>
        <taxon>Pseudomonadota</taxon>
        <taxon>Gammaproteobacteria</taxon>
        <taxon>Pseudomonadales</taxon>
        <taxon>Ketobacteraceae</taxon>
        <taxon>Ketobacter</taxon>
    </lineage>
</organism>
<dbReference type="Pfam" id="PF08331">
    <property type="entry name" value="QueG_DUF1730"/>
    <property type="match status" value="1"/>
</dbReference>
<comment type="cofactor">
    <cofactor evidence="9">
        <name>[4Fe-4S] cluster</name>
        <dbReference type="ChEBI" id="CHEBI:49883"/>
    </cofactor>
    <text evidence="9">Binds 2 [4Fe-4S] clusters per monomer.</text>
</comment>
<evidence type="ECO:0000256" key="7">
    <source>
        <dbReference type="ARBA" id="ARBA00023004"/>
    </source>
</evidence>
<feature type="binding site" evidence="9">
    <location>
        <position position="245"/>
    </location>
    <ligand>
        <name>[4Fe-4S] cluster</name>
        <dbReference type="ChEBI" id="CHEBI:49883"/>
        <label>2</label>
    </ligand>
</feature>
<dbReference type="PANTHER" id="PTHR30002">
    <property type="entry name" value="EPOXYQUEUOSINE REDUCTASE"/>
    <property type="match status" value="1"/>
</dbReference>
<dbReference type="GO" id="GO:0031419">
    <property type="term" value="F:cobalamin binding"/>
    <property type="evidence" value="ECO:0007669"/>
    <property type="project" value="UniProtKB-KW"/>
</dbReference>
<keyword evidence="12" id="KW-1185">Reference proteome</keyword>
<dbReference type="GO" id="GO:0046872">
    <property type="term" value="F:metal ion binding"/>
    <property type="evidence" value="ECO:0007669"/>
    <property type="project" value="UniProtKB-KW"/>
</dbReference>
<protein>
    <recommendedName>
        <fullName evidence="9">Epoxyqueuosine reductase</fullName>
        <ecNumber evidence="9">1.17.99.6</ecNumber>
    </recommendedName>
    <alternativeName>
        <fullName evidence="9">Queuosine biosynthesis protein QueG</fullName>
    </alternativeName>
</protein>
<keyword evidence="3 9" id="KW-0819">tRNA processing</keyword>
<dbReference type="InterPro" id="IPR004453">
    <property type="entry name" value="QueG"/>
</dbReference>
<dbReference type="InterPro" id="IPR017896">
    <property type="entry name" value="4Fe4S_Fe-S-bd"/>
</dbReference>
<comment type="pathway">
    <text evidence="9">tRNA modification; tRNA-queuosine biosynthesis.</text>
</comment>
<feature type="binding site" evidence="9">
    <location>
        <position position="229"/>
    </location>
    <ligand>
        <name>[4Fe-4S] cluster</name>
        <dbReference type="ChEBI" id="CHEBI:49883"/>
        <label>2</label>
    </ligand>
</feature>
<dbReference type="AlphaFoldDB" id="A0A2K9LNB4"/>
<dbReference type="FunFam" id="3.30.70.20:FF:000017">
    <property type="entry name" value="Epoxyqueuosine reductase"/>
    <property type="match status" value="1"/>
</dbReference>
<dbReference type="Pfam" id="PF13484">
    <property type="entry name" value="Fer4_16"/>
    <property type="match status" value="1"/>
</dbReference>
<sequence length="382" mass="43153">MGGSLHYFCVLSESLLIPQAHTLSYDAGCNLNYQELANNIKQWGQELGFQQIAIADVALNEHEEHLQNWLAAGFHGEMNYMARHGTKRSRPDELQPGTVRVISARMDYLPPDTQIVEVLNDASKAFISRYTLGRDYHKLIRKRLTQLGKRVEDAIGHYGYRAFVDSAPVLEKALAEKAGLGWIGKHTLLLDRSAGSWFFLGEIYVDIPLPVDEPVSAHCGKCSACIDICPTQAIVAPYRLDSRKCISYLTIELHGPIPEALRKPMGNRVFGCDDCQLVCPWNRFAKFTQEDDFKPRHQLQDRTLVELFMWDEETYLRNTEGSAIRRIGYQRWLRNLAVGLGNAPSTPDVIAALQARAHHESELVREHVCWALTQHTGAAKTE</sequence>
<evidence type="ECO:0000313" key="11">
    <source>
        <dbReference type="EMBL" id="AUM13631.1"/>
    </source>
</evidence>
<dbReference type="EC" id="1.17.99.6" evidence="9"/>
<feature type="domain" description="4Fe-4S ferredoxin-type" evidence="10">
    <location>
        <begin position="207"/>
        <end position="239"/>
    </location>
</feature>
<feature type="binding site" evidence="9">
    <location>
        <position position="225"/>
    </location>
    <ligand>
        <name>[4Fe-4S] cluster</name>
        <dbReference type="ChEBI" id="CHEBI:49883"/>
        <label>1</label>
    </ligand>
</feature>
<feature type="binding site" evidence="9">
    <location>
        <position position="222"/>
    </location>
    <ligand>
        <name>[4Fe-4S] cluster</name>
        <dbReference type="ChEBI" id="CHEBI:49883"/>
        <label>1</label>
    </ligand>
</feature>
<dbReference type="InterPro" id="IPR013542">
    <property type="entry name" value="QueG_DUF1730"/>
</dbReference>
<accession>A0A2K9LNB4</accession>
<keyword evidence="6 9" id="KW-0560">Oxidoreductase</keyword>
<evidence type="ECO:0000256" key="4">
    <source>
        <dbReference type="ARBA" id="ARBA00022723"/>
    </source>
</evidence>
<evidence type="ECO:0000259" key="10">
    <source>
        <dbReference type="PROSITE" id="PS51379"/>
    </source>
</evidence>
<feature type="binding site" evidence="9">
    <location>
        <position position="275"/>
    </location>
    <ligand>
        <name>[4Fe-4S] cluster</name>
        <dbReference type="ChEBI" id="CHEBI:49883"/>
        <label>2</label>
    </ligand>
</feature>
<evidence type="ECO:0000256" key="9">
    <source>
        <dbReference type="HAMAP-Rule" id="MF_00916"/>
    </source>
</evidence>
<feature type="binding site" evidence="9">
    <location>
        <position position="247"/>
    </location>
    <ligand>
        <name>cob(II)alamin</name>
        <dbReference type="ChEBI" id="CHEBI:16304"/>
    </ligand>
</feature>
<comment type="similarity">
    <text evidence="9">Belongs to the QueG family.</text>
</comment>
<evidence type="ECO:0000256" key="3">
    <source>
        <dbReference type="ARBA" id="ARBA00022694"/>
    </source>
</evidence>
<dbReference type="Gene3D" id="3.30.70.20">
    <property type="match status" value="1"/>
</dbReference>
<comment type="function">
    <text evidence="9">Catalyzes the conversion of epoxyqueuosine (oQ) to queuosine (Q), which is a hypermodified base found in the wobble positions of tRNA(Asp), tRNA(Asn), tRNA(His) and tRNA(Tyr).</text>
</comment>
<feature type="binding site" evidence="9">
    <location>
        <begin position="272"/>
        <end position="273"/>
    </location>
    <ligand>
        <name>cob(II)alamin</name>
        <dbReference type="ChEBI" id="CHEBI:16304"/>
    </ligand>
</feature>
<comment type="cofactor">
    <cofactor evidence="9">
        <name>cob(II)alamin</name>
        <dbReference type="ChEBI" id="CHEBI:16304"/>
    </cofactor>
</comment>
<evidence type="ECO:0000313" key="12">
    <source>
        <dbReference type="Proteomes" id="UP000235116"/>
    </source>
</evidence>
<gene>
    <name evidence="9 11" type="primary">queG</name>
    <name evidence="11" type="ORF">Kalk_14900</name>
</gene>
<evidence type="ECO:0000256" key="1">
    <source>
        <dbReference type="ARBA" id="ARBA00022485"/>
    </source>
</evidence>
<dbReference type="KEGG" id="kak:Kalk_14900"/>
<comment type="catalytic activity">
    <reaction evidence="9">
        <text>epoxyqueuosine(34) in tRNA + AH2 = queuosine(34) in tRNA + A + H2O</text>
        <dbReference type="Rhea" id="RHEA:32159"/>
        <dbReference type="Rhea" id="RHEA-COMP:18571"/>
        <dbReference type="Rhea" id="RHEA-COMP:18582"/>
        <dbReference type="ChEBI" id="CHEBI:13193"/>
        <dbReference type="ChEBI" id="CHEBI:15377"/>
        <dbReference type="ChEBI" id="CHEBI:17499"/>
        <dbReference type="ChEBI" id="CHEBI:194431"/>
        <dbReference type="ChEBI" id="CHEBI:194443"/>
        <dbReference type="EC" id="1.17.99.6"/>
    </reaction>
</comment>
<name>A0A2K9LNB4_9GAMM</name>
<keyword evidence="7 9" id="KW-0408">Iron</keyword>
<evidence type="ECO:0000256" key="2">
    <source>
        <dbReference type="ARBA" id="ARBA00022490"/>
    </source>
</evidence>
<dbReference type="HAMAP" id="MF_00916">
    <property type="entry name" value="QueG"/>
    <property type="match status" value="1"/>
</dbReference>
<evidence type="ECO:0000256" key="5">
    <source>
        <dbReference type="ARBA" id="ARBA00022785"/>
    </source>
</evidence>
<feature type="binding site" evidence="9">
    <location>
        <position position="200"/>
    </location>
    <ligand>
        <name>cob(II)alamin</name>
        <dbReference type="ChEBI" id="CHEBI:16304"/>
    </ligand>
</feature>
<comment type="subunit">
    <text evidence="9">Monomer.</text>
</comment>
<keyword evidence="9" id="KW-0846">Cobalamin</keyword>
<dbReference type="InterPro" id="IPR017900">
    <property type="entry name" value="4Fe4S_Fe_S_CS"/>
</dbReference>
<dbReference type="PROSITE" id="PS51379">
    <property type="entry name" value="4FE4S_FER_2"/>
    <property type="match status" value="1"/>
</dbReference>
<proteinExistence type="inferred from homology"/>
<keyword evidence="8 9" id="KW-0411">Iron-sulfur</keyword>
<keyword evidence="5 9" id="KW-0671">Queuosine biosynthesis</keyword>
<evidence type="ECO:0000256" key="6">
    <source>
        <dbReference type="ARBA" id="ARBA00023002"/>
    </source>
</evidence>
<dbReference type="GO" id="GO:0051539">
    <property type="term" value="F:4 iron, 4 sulfur cluster binding"/>
    <property type="evidence" value="ECO:0007669"/>
    <property type="project" value="UniProtKB-KW"/>
</dbReference>
<dbReference type="GO" id="GO:0052693">
    <property type="term" value="F:epoxyqueuosine reductase activity"/>
    <property type="evidence" value="ECO:0007669"/>
    <property type="project" value="UniProtKB-UniRule"/>
</dbReference>
<keyword evidence="9" id="KW-0170">Cobalt</keyword>
<reference evidence="12" key="1">
    <citation type="submission" date="2017-08" db="EMBL/GenBank/DDBJ databases">
        <title>Direct submision.</title>
        <authorList>
            <person name="Kim S.-J."/>
            <person name="Rhee S.-K."/>
        </authorList>
    </citation>
    <scope>NUCLEOTIDE SEQUENCE [LARGE SCALE GENOMIC DNA]</scope>
    <source>
        <strain evidence="12">GI5</strain>
    </source>
</reference>
<feature type="binding site" evidence="9">
    <location>
        <position position="88"/>
    </location>
    <ligand>
        <name>cob(II)alamin</name>
        <dbReference type="ChEBI" id="CHEBI:16304"/>
    </ligand>
</feature>
<dbReference type="GO" id="GO:0008616">
    <property type="term" value="P:tRNA queuosine(34) biosynthetic process"/>
    <property type="evidence" value="ECO:0007669"/>
    <property type="project" value="UniProtKB-UniRule"/>
</dbReference>
<feature type="binding site" evidence="9">
    <location>
        <position position="165"/>
    </location>
    <ligand>
        <name>cob(II)alamin</name>
        <dbReference type="ChEBI" id="CHEBI:16304"/>
    </ligand>
</feature>
<dbReference type="PROSITE" id="PS00198">
    <property type="entry name" value="4FE4S_FER_1"/>
    <property type="match status" value="1"/>
</dbReference>
<evidence type="ECO:0000256" key="8">
    <source>
        <dbReference type="ARBA" id="ARBA00023014"/>
    </source>
</evidence>
<dbReference type="SUPFAM" id="SSF54862">
    <property type="entry name" value="4Fe-4S ferredoxins"/>
    <property type="match status" value="1"/>
</dbReference>
<dbReference type="GO" id="GO:0005737">
    <property type="term" value="C:cytoplasm"/>
    <property type="evidence" value="ECO:0007669"/>
    <property type="project" value="UniProtKB-SubCell"/>
</dbReference>
<feature type="binding site" evidence="9">
    <location>
        <position position="219"/>
    </location>
    <ligand>
        <name>[4Fe-4S] cluster</name>
        <dbReference type="ChEBI" id="CHEBI:49883"/>
        <label>1</label>
    </ligand>
</feature>
<dbReference type="NCBIfam" id="TIGR00276">
    <property type="entry name" value="tRNA epoxyqueuosine(34) reductase QueG"/>
    <property type="match status" value="1"/>
</dbReference>
<feature type="binding site" evidence="9">
    <location>
        <position position="189"/>
    </location>
    <ligand>
        <name>cob(II)alamin</name>
        <dbReference type="ChEBI" id="CHEBI:16304"/>
    </ligand>
</feature>
<comment type="caution">
    <text evidence="9">Lacks conserved residue(s) required for the propagation of feature annotation.</text>
</comment>
<dbReference type="PANTHER" id="PTHR30002:SF4">
    <property type="entry name" value="EPOXYQUEUOSINE REDUCTASE"/>
    <property type="match status" value="1"/>
</dbReference>